<dbReference type="PANTHER" id="PTHR47899">
    <property type="entry name" value="COILED-COIL DOMAIN-CONTAINING PROTEIN 171"/>
    <property type="match status" value="1"/>
</dbReference>
<proteinExistence type="predicted"/>
<feature type="non-terminal residue" evidence="2">
    <location>
        <position position="231"/>
    </location>
</feature>
<evidence type="ECO:0000256" key="1">
    <source>
        <dbReference type="SAM" id="Coils"/>
    </source>
</evidence>
<accession>A0A851KP93</accession>
<feature type="coiled-coil region" evidence="1">
    <location>
        <begin position="35"/>
        <end position="102"/>
    </location>
</feature>
<gene>
    <name evidence="2" type="primary">Ccdc171_4</name>
    <name evidence="2" type="ORF">VIDCHA_R15160</name>
</gene>
<dbReference type="PANTHER" id="PTHR47899:SF1">
    <property type="entry name" value="COILED-COIL DOMAIN-CONTAINING PROTEIN 171"/>
    <property type="match status" value="1"/>
</dbReference>
<dbReference type="AlphaFoldDB" id="A0A851KP93"/>
<evidence type="ECO:0000313" key="3">
    <source>
        <dbReference type="Proteomes" id="UP000634236"/>
    </source>
</evidence>
<feature type="non-terminal residue" evidence="2">
    <location>
        <position position="1"/>
    </location>
</feature>
<dbReference type="InterPro" id="IPR038820">
    <property type="entry name" value="CCDC171"/>
</dbReference>
<evidence type="ECO:0000313" key="2">
    <source>
        <dbReference type="EMBL" id="NXB91324.1"/>
    </source>
</evidence>
<keyword evidence="3" id="KW-1185">Reference proteome</keyword>
<dbReference type="Proteomes" id="UP000634236">
    <property type="component" value="Unassembled WGS sequence"/>
</dbReference>
<name>A0A851KP93_VIDCH</name>
<dbReference type="EMBL" id="WBNB01001906">
    <property type="protein sequence ID" value="NXB91324.1"/>
    <property type="molecule type" value="Genomic_DNA"/>
</dbReference>
<organism evidence="2 3">
    <name type="scientific">Vidua chalybeata</name>
    <name type="common">Village indigobird</name>
    <dbReference type="NCBI Taxonomy" id="81927"/>
    <lineage>
        <taxon>Eukaryota</taxon>
        <taxon>Metazoa</taxon>
        <taxon>Chordata</taxon>
        <taxon>Craniata</taxon>
        <taxon>Vertebrata</taxon>
        <taxon>Euteleostomi</taxon>
        <taxon>Archelosauria</taxon>
        <taxon>Archosauria</taxon>
        <taxon>Dinosauria</taxon>
        <taxon>Saurischia</taxon>
        <taxon>Theropoda</taxon>
        <taxon>Coelurosauria</taxon>
        <taxon>Aves</taxon>
        <taxon>Neognathae</taxon>
        <taxon>Neoaves</taxon>
        <taxon>Telluraves</taxon>
        <taxon>Australaves</taxon>
        <taxon>Passeriformes</taxon>
        <taxon>Passeroidea</taxon>
        <taxon>Estrildidae</taxon>
        <taxon>Viduinae</taxon>
        <taxon>Vidua</taxon>
    </lineage>
</organism>
<protein>
    <submittedName>
        <fullName evidence="2">CC171 protein</fullName>
    </submittedName>
</protein>
<comment type="caution">
    <text evidence="2">The sequence shown here is derived from an EMBL/GenBank/DDBJ whole genome shotgun (WGS) entry which is preliminary data.</text>
</comment>
<keyword evidence="1" id="KW-0175">Coiled coil</keyword>
<sequence>AILQQEIFEFSRRLHAAEVESHSLHLQLAECKWSCNEMQKDAEKAHRLQEQLNELQHVSTFDLEKINQDNMQEELNNALQREQEARLLLQEHQRRLQELSNRLESCPLIDTDRSQVSSVSLMRLSNAVEELRSRDRDLDHQKRLLKDTKQDQQWLRETLEEAEPALEQGVKDKELIINHMKAVEATLNEAREQAMASGAAAATPLPSLQLETLSEEAVRDRPEAMAFQVRV</sequence>
<reference evidence="2" key="1">
    <citation type="submission" date="2019-09" db="EMBL/GenBank/DDBJ databases">
        <title>Bird 10,000 Genomes (B10K) Project - Family phase.</title>
        <authorList>
            <person name="Zhang G."/>
        </authorList>
    </citation>
    <scope>NUCLEOTIDE SEQUENCE</scope>
    <source>
        <strain evidence="2">OUT-0048</strain>
        <tissue evidence="2">Muscle</tissue>
    </source>
</reference>